<dbReference type="AlphaFoldDB" id="A0A3S4UIV8"/>
<keyword evidence="2" id="KW-0378">Hydrolase</keyword>
<evidence type="ECO:0000313" key="2">
    <source>
        <dbReference type="EMBL" id="RWX74853.1"/>
    </source>
</evidence>
<dbReference type="InterPro" id="IPR009003">
    <property type="entry name" value="Peptidase_S1_PA"/>
</dbReference>
<keyword evidence="2" id="KW-0645">Protease</keyword>
<dbReference type="GO" id="GO:0008233">
    <property type="term" value="F:peptidase activity"/>
    <property type="evidence" value="ECO:0007669"/>
    <property type="project" value="UniProtKB-KW"/>
</dbReference>
<dbReference type="OrthoDB" id="9811262at2"/>
<gene>
    <name evidence="2" type="ORF">EPK99_23455</name>
</gene>
<dbReference type="SUPFAM" id="SSF50494">
    <property type="entry name" value="Trypsin-like serine proteases"/>
    <property type="match status" value="1"/>
</dbReference>
<dbReference type="RefSeq" id="WP_128445514.1">
    <property type="nucleotide sequence ID" value="NZ_SBIP01000006.1"/>
</dbReference>
<dbReference type="Pfam" id="PF13365">
    <property type="entry name" value="Trypsin_2"/>
    <property type="match status" value="1"/>
</dbReference>
<dbReference type="Proteomes" id="UP000287687">
    <property type="component" value="Unassembled WGS sequence"/>
</dbReference>
<dbReference type="GO" id="GO:0006508">
    <property type="term" value="P:proteolysis"/>
    <property type="evidence" value="ECO:0007669"/>
    <property type="project" value="UniProtKB-KW"/>
</dbReference>
<feature type="region of interest" description="Disordered" evidence="1">
    <location>
        <begin position="345"/>
        <end position="369"/>
    </location>
</feature>
<evidence type="ECO:0000313" key="3">
    <source>
        <dbReference type="Proteomes" id="UP000287687"/>
    </source>
</evidence>
<protein>
    <submittedName>
        <fullName evidence="2">Serine protease</fullName>
    </submittedName>
</protein>
<dbReference type="Gene3D" id="2.40.10.10">
    <property type="entry name" value="Trypsin-like serine proteases"/>
    <property type="match status" value="1"/>
</dbReference>
<accession>A0A3S4UIV8</accession>
<dbReference type="InterPro" id="IPR043504">
    <property type="entry name" value="Peptidase_S1_PA_chymotrypsin"/>
</dbReference>
<proteinExistence type="predicted"/>
<keyword evidence="3" id="KW-1185">Reference proteome</keyword>
<dbReference type="EMBL" id="SBIP01000006">
    <property type="protein sequence ID" value="RWX74853.1"/>
    <property type="molecule type" value="Genomic_DNA"/>
</dbReference>
<reference evidence="2 3" key="1">
    <citation type="submission" date="2019-01" db="EMBL/GenBank/DDBJ databases">
        <title>The draft genome of Rhizobium sp. 24NR.</title>
        <authorList>
            <person name="Liu L."/>
            <person name="Liang L."/>
            <person name="Shi S."/>
            <person name="Xu L."/>
            <person name="Wang X."/>
            <person name="Li L."/>
            <person name="Zhang X."/>
        </authorList>
    </citation>
    <scope>NUCLEOTIDE SEQUENCE [LARGE SCALE GENOMIC DNA]</scope>
    <source>
        <strain evidence="2 3">24NR</strain>
    </source>
</reference>
<sequence length="531" mass="57855">MSKDIKPFPDNSAFTLLRSLTSRDLQSVLRAASETNSIRYSKTFSEIVEFAAKNDLAKLIPPDVQIKSLLDNTVPAALAALDRATKDGSLEQLTHQFKARAWKDLLVEARDGGGDIARKALVSAMDEYKALYDAGPENKVRAGLNLIALSTLARQLEAPVPISIDRLQLATSVMQSLNQVPQAGRGMNFHTSKAEAYIALNDLGAAEREIGKIIRNPATTAENVAGMIRQFGDVWDLKAGGRGEGIVQALRAVLLKKEYDHATLVPDKVRELAYLPTPSDMQLEVILGPDGPRTFQWYKQGLESALSVGAIRIAGSDTRIGTGFIVRGGDIVPEYGDEPCLLTNSHVMSDDPADHDLSRRPNDSPPLYRDEGEVVFEGAEKGVSYKFSSIRSWTVNTLDATILRFEGTAPAAKSLPFAKRLPLADGKQRVYIIGYPGGGELSYSLENNRLLDHDGPPRGEPVDNPYRRLHYEAATEGGSSGSPVFNGHNWQIVALHHAGGKSIPRLNLKPERWAANEGIWIQSICDAGSIN</sequence>
<evidence type="ECO:0000256" key="1">
    <source>
        <dbReference type="SAM" id="MobiDB-lite"/>
    </source>
</evidence>
<comment type="caution">
    <text evidence="2">The sequence shown here is derived from an EMBL/GenBank/DDBJ whole genome shotgun (WGS) entry which is preliminary data.</text>
</comment>
<name>A0A3S4UIV8_9HYPH</name>
<feature type="compositionally biased region" description="Basic and acidic residues" evidence="1">
    <location>
        <begin position="348"/>
        <end position="369"/>
    </location>
</feature>
<organism evidence="2 3">
    <name type="scientific">Neorhizobium lilium</name>
    <dbReference type="NCBI Taxonomy" id="2503024"/>
    <lineage>
        <taxon>Bacteria</taxon>
        <taxon>Pseudomonadati</taxon>
        <taxon>Pseudomonadota</taxon>
        <taxon>Alphaproteobacteria</taxon>
        <taxon>Hyphomicrobiales</taxon>
        <taxon>Rhizobiaceae</taxon>
        <taxon>Rhizobium/Agrobacterium group</taxon>
        <taxon>Neorhizobium</taxon>
    </lineage>
</organism>